<keyword evidence="6" id="KW-0732">Signal</keyword>
<sequence>MATFVVSLSPSSLIAATMLLLGLLIANLEITGAGPAGVCYGMMGNNLPPASEVVALYKQHRIARMRIYDPDQRALQALRGSNIELMIGVPNGDLQSLSNPSNANSWVQRNIKSYWPDVKFRYIAVGNEVSPNSGTAQFVLPAMRNVYNALASAGLSQIKVSTAIDTTLIGTSYPPSQGNFRDDFRWYLDPIIWFLIDAKSPVLANIYPYFAHIGNPGSISLDYALFKSPSVVVQDGNRGYQNLFDAMLDGLIAALGRAWGGDLEVVISETGWPSAGGVATTVDNAATYVDKVIRHVKNGTPMRPNRAIETYIFAMFDENNKEPAYEKHFGQFYPNKQAKWPLDFSGERIWDISAENNTSVYLSSDM</sequence>
<feature type="non-terminal residue" evidence="7">
    <location>
        <position position="1"/>
    </location>
</feature>
<evidence type="ECO:0000256" key="4">
    <source>
        <dbReference type="RuleBase" id="RU004335"/>
    </source>
</evidence>
<feature type="chain" id="PRO_5025523394" description="Glucan endo-1,3-beta-D-glucosidase" evidence="6">
    <location>
        <begin position="34"/>
        <end position="366"/>
    </location>
</feature>
<evidence type="ECO:0000313" key="8">
    <source>
        <dbReference type="Proteomes" id="UP000428333"/>
    </source>
</evidence>
<evidence type="ECO:0000256" key="5">
    <source>
        <dbReference type="RuleBase" id="RU004336"/>
    </source>
</evidence>
<dbReference type="Gene3D" id="3.20.20.80">
    <property type="entry name" value="Glycosidases"/>
    <property type="match status" value="1"/>
</dbReference>
<dbReference type="EMBL" id="QEFC01001867">
    <property type="protein sequence ID" value="KAE9455134.1"/>
    <property type="molecule type" value="Genomic_DNA"/>
</dbReference>
<evidence type="ECO:0000256" key="1">
    <source>
        <dbReference type="ARBA" id="ARBA00008773"/>
    </source>
</evidence>
<dbReference type="OrthoDB" id="941679at2759"/>
<keyword evidence="2 5" id="KW-0378">Hydrolase</keyword>
<dbReference type="InterPro" id="IPR000490">
    <property type="entry name" value="Glyco_hydro_17"/>
</dbReference>
<dbReference type="PANTHER" id="PTHR32227">
    <property type="entry name" value="GLUCAN ENDO-1,3-BETA-GLUCOSIDASE BG1-RELATED-RELATED"/>
    <property type="match status" value="1"/>
</dbReference>
<comment type="caution">
    <text evidence="7">The sequence shown here is derived from an EMBL/GenBank/DDBJ whole genome shotgun (WGS) entry which is preliminary data.</text>
</comment>
<accession>A0A6A4LF70</accession>
<feature type="signal peptide" evidence="6">
    <location>
        <begin position="1"/>
        <end position="33"/>
    </location>
</feature>
<evidence type="ECO:0000256" key="6">
    <source>
        <dbReference type="SAM" id="SignalP"/>
    </source>
</evidence>
<comment type="similarity">
    <text evidence="1 4">Belongs to the glycosyl hydrolase 17 family.</text>
</comment>
<dbReference type="SUPFAM" id="SSF51445">
    <property type="entry name" value="(Trans)glycosidases"/>
    <property type="match status" value="1"/>
</dbReference>
<gene>
    <name evidence="7" type="ORF">C3L33_12968</name>
</gene>
<dbReference type="GO" id="GO:0004553">
    <property type="term" value="F:hydrolase activity, hydrolyzing O-glycosyl compounds"/>
    <property type="evidence" value="ECO:0007669"/>
    <property type="project" value="InterPro"/>
</dbReference>
<dbReference type="FunFam" id="3.20.20.80:FF:000010">
    <property type="entry name" value="glucan endo-1,3-beta-glucosidase, basic"/>
    <property type="match status" value="1"/>
</dbReference>
<dbReference type="InterPro" id="IPR017853">
    <property type="entry name" value="GH"/>
</dbReference>
<dbReference type="InterPro" id="IPR044965">
    <property type="entry name" value="Glyco_hydro_17_plant"/>
</dbReference>
<evidence type="ECO:0008006" key="9">
    <source>
        <dbReference type="Google" id="ProtNLM"/>
    </source>
</evidence>
<organism evidence="7 8">
    <name type="scientific">Rhododendron williamsianum</name>
    <dbReference type="NCBI Taxonomy" id="262921"/>
    <lineage>
        <taxon>Eukaryota</taxon>
        <taxon>Viridiplantae</taxon>
        <taxon>Streptophyta</taxon>
        <taxon>Embryophyta</taxon>
        <taxon>Tracheophyta</taxon>
        <taxon>Spermatophyta</taxon>
        <taxon>Magnoliopsida</taxon>
        <taxon>eudicotyledons</taxon>
        <taxon>Gunneridae</taxon>
        <taxon>Pentapetalae</taxon>
        <taxon>asterids</taxon>
        <taxon>Ericales</taxon>
        <taxon>Ericaceae</taxon>
        <taxon>Ericoideae</taxon>
        <taxon>Rhodoreae</taxon>
        <taxon>Rhododendron</taxon>
    </lineage>
</organism>
<dbReference type="AlphaFoldDB" id="A0A6A4LF70"/>
<evidence type="ECO:0000313" key="7">
    <source>
        <dbReference type="EMBL" id="KAE9455134.1"/>
    </source>
</evidence>
<proteinExistence type="inferred from homology"/>
<evidence type="ECO:0000256" key="3">
    <source>
        <dbReference type="ARBA" id="ARBA00023295"/>
    </source>
</evidence>
<reference evidence="7 8" key="1">
    <citation type="journal article" date="2019" name="Genome Biol. Evol.">
        <title>The Rhododendron genome and chromosomal organization provide insight into shared whole-genome duplications across the heath family (Ericaceae).</title>
        <authorList>
            <person name="Soza V.L."/>
            <person name="Lindsley D."/>
            <person name="Waalkes A."/>
            <person name="Ramage E."/>
            <person name="Patwardhan R.P."/>
            <person name="Burton J.N."/>
            <person name="Adey A."/>
            <person name="Kumar A."/>
            <person name="Qiu R."/>
            <person name="Shendure J."/>
            <person name="Hall B."/>
        </authorList>
    </citation>
    <scope>NUCLEOTIDE SEQUENCE [LARGE SCALE GENOMIC DNA]</scope>
    <source>
        <strain evidence="7">RSF 1966-606</strain>
    </source>
</reference>
<keyword evidence="8" id="KW-1185">Reference proteome</keyword>
<evidence type="ECO:0000256" key="2">
    <source>
        <dbReference type="ARBA" id="ARBA00022801"/>
    </source>
</evidence>
<keyword evidence="3 5" id="KW-0326">Glycosidase</keyword>
<dbReference type="GO" id="GO:0005975">
    <property type="term" value="P:carbohydrate metabolic process"/>
    <property type="evidence" value="ECO:0007669"/>
    <property type="project" value="InterPro"/>
</dbReference>
<dbReference type="PROSITE" id="PS00587">
    <property type="entry name" value="GLYCOSYL_HYDROL_F17"/>
    <property type="match status" value="1"/>
</dbReference>
<protein>
    <recommendedName>
        <fullName evidence="9">Glucan endo-1,3-beta-D-glucosidase</fullName>
    </recommendedName>
</protein>
<dbReference type="Pfam" id="PF00332">
    <property type="entry name" value="Glyco_hydro_17"/>
    <property type="match status" value="1"/>
</dbReference>
<dbReference type="Proteomes" id="UP000428333">
    <property type="component" value="Linkage Group LG07"/>
</dbReference>
<name>A0A6A4LF70_9ERIC</name>